<reference evidence="2 3" key="1">
    <citation type="submission" date="2012-04" db="EMBL/GenBank/DDBJ databases">
        <title>The Genome Sequence of Saprolegnia declina VS20.</title>
        <authorList>
            <consortium name="The Broad Institute Genome Sequencing Platform"/>
            <person name="Russ C."/>
            <person name="Nusbaum C."/>
            <person name="Tyler B."/>
            <person name="van West P."/>
            <person name="Dieguez-Uribeondo J."/>
            <person name="de Bruijn I."/>
            <person name="Tripathy S."/>
            <person name="Jiang R."/>
            <person name="Young S.K."/>
            <person name="Zeng Q."/>
            <person name="Gargeya S."/>
            <person name="Fitzgerald M."/>
            <person name="Haas B."/>
            <person name="Abouelleil A."/>
            <person name="Alvarado L."/>
            <person name="Arachchi H.M."/>
            <person name="Berlin A."/>
            <person name="Chapman S.B."/>
            <person name="Goldberg J."/>
            <person name="Griggs A."/>
            <person name="Gujja S."/>
            <person name="Hansen M."/>
            <person name="Howarth C."/>
            <person name="Imamovic A."/>
            <person name="Larimer J."/>
            <person name="McCowen C."/>
            <person name="Montmayeur A."/>
            <person name="Murphy C."/>
            <person name="Neiman D."/>
            <person name="Pearson M."/>
            <person name="Priest M."/>
            <person name="Roberts A."/>
            <person name="Saif S."/>
            <person name="Shea T."/>
            <person name="Sisk P."/>
            <person name="Sykes S."/>
            <person name="Wortman J."/>
            <person name="Nusbaum C."/>
            <person name="Birren B."/>
        </authorList>
    </citation>
    <scope>NUCLEOTIDE SEQUENCE [LARGE SCALE GENOMIC DNA]</scope>
    <source>
        <strain evidence="2 3">VS20</strain>
    </source>
</reference>
<feature type="transmembrane region" description="Helical" evidence="1">
    <location>
        <begin position="92"/>
        <end position="112"/>
    </location>
</feature>
<dbReference type="VEuPathDB" id="FungiDB:SDRG_17218"/>
<keyword evidence="1" id="KW-0472">Membrane</keyword>
<organism evidence="2 3">
    <name type="scientific">Saprolegnia diclina (strain VS20)</name>
    <dbReference type="NCBI Taxonomy" id="1156394"/>
    <lineage>
        <taxon>Eukaryota</taxon>
        <taxon>Sar</taxon>
        <taxon>Stramenopiles</taxon>
        <taxon>Oomycota</taxon>
        <taxon>Saprolegniomycetes</taxon>
        <taxon>Saprolegniales</taxon>
        <taxon>Saprolegniaceae</taxon>
        <taxon>Saprolegnia</taxon>
    </lineage>
</organism>
<dbReference type="AlphaFoldDB" id="T0R5X4"/>
<keyword evidence="3" id="KW-1185">Reference proteome</keyword>
<name>T0R5X4_SAPDV</name>
<dbReference type="OMA" id="SANFAFR"/>
<proteinExistence type="predicted"/>
<feature type="transmembrane region" description="Helical" evidence="1">
    <location>
        <begin position="161"/>
        <end position="183"/>
    </location>
</feature>
<feature type="transmembrane region" description="Helical" evidence="1">
    <location>
        <begin position="297"/>
        <end position="319"/>
    </location>
</feature>
<dbReference type="OrthoDB" id="10410156at2759"/>
<dbReference type="Proteomes" id="UP000030762">
    <property type="component" value="Unassembled WGS sequence"/>
</dbReference>
<accession>T0R5X4</accession>
<dbReference type="eggNOG" id="ENOG502SD6V">
    <property type="taxonomic scope" value="Eukaryota"/>
</dbReference>
<keyword evidence="1" id="KW-1133">Transmembrane helix</keyword>
<feature type="transmembrane region" description="Helical" evidence="1">
    <location>
        <begin position="220"/>
        <end position="242"/>
    </location>
</feature>
<evidence type="ECO:0000313" key="3">
    <source>
        <dbReference type="Proteomes" id="UP000030762"/>
    </source>
</evidence>
<gene>
    <name evidence="2" type="ORF">SDRG_17218</name>
</gene>
<evidence type="ECO:0000256" key="1">
    <source>
        <dbReference type="SAM" id="Phobius"/>
    </source>
</evidence>
<feature type="transmembrane region" description="Helical" evidence="1">
    <location>
        <begin position="892"/>
        <end position="912"/>
    </location>
</feature>
<dbReference type="EMBL" id="JH767348">
    <property type="protein sequence ID" value="EQC24897.1"/>
    <property type="molecule type" value="Genomic_DNA"/>
</dbReference>
<dbReference type="RefSeq" id="XP_008621679.1">
    <property type="nucleotide sequence ID" value="XM_008623457.1"/>
</dbReference>
<keyword evidence="1" id="KW-0812">Transmembrane</keyword>
<sequence>MSVYDWVTHTKEVVAFEGDVTTWHIMSSVYASKPTPVPTSMSSSLAIYIWYGAAVTSAGLLAVALVVVALWLAYRPYDCDWFVFNRIAGSTWLSRSLLVLRGVTAALCLASVPLAATTRLGVVAFQEVPRSIWVSALLAGETTWLAYATQELLHPMTQSMTRLSAGVSTAMAWLLVLLLDVLAPVHATASMDQMCYTVNMVNFVFCDSGKLFLGHWTRTFIVLGINVGGAVIAAMAATLFTAPSPPSLSASSALWTGLSTCFLNSEAGTTNPVTAFMGGLLYIRCGVFDVTRTHHTLLLLGLGYTAFTLFGNIAFLSIIQESLANDFFWGGFNSSSTHAYLATRANELLLTTTEAPLHLDDPRLLDHSRFYNGSEGTIIWSSTVARRALFQSTTTLEIAVANLRRMDPCLLPWMFTQYCWLDLNQTWEMASTQGRQRRCVSDRMTNGAVYLELPLRNVNDWAAWDRCWGDSFDVGFGKELSTALGGRQWLASLTDTALSADQEVRAWRQHQISHFTLQWQNYKTIGFDDALTIETALGLSYPLALSYIPASMHTKHQTSYMMYWTFASDLWAVSSNTTSISGRSLLRGSANFAFRNVSNWGLLVENRTLTSPFPSDIASLESSLGPFNAIDMVYLMPPPSLLEFYAGVSSALASLLLRDPNAQTAFLSLPVKYNLVASPRFLLDDLSILLGGGNLFCGIDNGLLSGATGLYSLFTATSPCRFIANEVMFPSRLQLLFAFLGFEMTLALNTTSDLNHICALDTTIVANCAGDYATFYNFSLERALDFVSLAHTAKLLYADVIDHNISLVQYAVGGQLGPGSLLLIPLLDNDDRGWSFYGWCSLYEWAIGMREVVSFQGDAGTITTISGGTASNAMAPDAAQRRASYAALLQQGVAYVTIVMIFIMSLVFLNALRSRGRLESRNLFCINRVVGLVWLGRPLLLLRSITALCLLNTSVADVVQVGAVTHFALPKLPWYKTVLGASEVTWLVYVLNDLLSCATHHYTSLYAFKSSNLAWLVLICVTSIHPLAPTGKLQRACDARDMDAALVCTSGYIAIGSYARLQATVGIAFGCVLMAYAVERWRVPRLASALPKTLLLNAQSLYMLSWTHWRHGDEFFLDSSSGIMAGLLSLQHKDTWYIFDTKTWRLLMLPTAHDCGRFKHAIPLSKH</sequence>
<dbReference type="InParanoid" id="T0R5X4"/>
<evidence type="ECO:0000313" key="2">
    <source>
        <dbReference type="EMBL" id="EQC24897.1"/>
    </source>
</evidence>
<dbReference type="GeneID" id="19957945"/>
<protein>
    <submittedName>
        <fullName evidence="2">Uncharacterized protein</fullName>
    </submittedName>
</protein>
<feature type="transmembrane region" description="Helical" evidence="1">
    <location>
        <begin position="48"/>
        <end position="72"/>
    </location>
</feature>